<dbReference type="PANTHER" id="PTHR34710">
    <property type="entry name" value="OS03G0834100 PROTEIN"/>
    <property type="match status" value="1"/>
</dbReference>
<dbReference type="AlphaFoldDB" id="A0AAD8M7W7"/>
<gene>
    <name evidence="2" type="ORF">POM88_038413</name>
</gene>
<sequence length="173" mass="19393">MFLFKYLSLKRRLRQIDKPCSEFGSRSKRKCKSSRTKKERKVIKRARDATRPYAVAAMKAYNEVASIEYKLVKPGFTKTVVLPTCFLHHINFTAKDTNAADAQEELFFAELTTPCGVTHGAICVRFCECMGPRGSFLGDKMNGCYICCTSQLVQHPLCGGFTRGGDGLFPTDL</sequence>
<organism evidence="2 3">
    <name type="scientific">Heracleum sosnowskyi</name>
    <dbReference type="NCBI Taxonomy" id="360622"/>
    <lineage>
        <taxon>Eukaryota</taxon>
        <taxon>Viridiplantae</taxon>
        <taxon>Streptophyta</taxon>
        <taxon>Embryophyta</taxon>
        <taxon>Tracheophyta</taxon>
        <taxon>Spermatophyta</taxon>
        <taxon>Magnoliopsida</taxon>
        <taxon>eudicotyledons</taxon>
        <taxon>Gunneridae</taxon>
        <taxon>Pentapetalae</taxon>
        <taxon>asterids</taxon>
        <taxon>campanulids</taxon>
        <taxon>Apiales</taxon>
        <taxon>Apiaceae</taxon>
        <taxon>Apioideae</taxon>
        <taxon>apioid superclade</taxon>
        <taxon>Tordylieae</taxon>
        <taxon>Tordyliinae</taxon>
        <taxon>Heracleum</taxon>
    </lineage>
</organism>
<feature type="domain" description="DUF3615" evidence="1">
    <location>
        <begin position="56"/>
        <end position="156"/>
    </location>
</feature>
<evidence type="ECO:0000313" key="2">
    <source>
        <dbReference type="EMBL" id="KAK1362852.1"/>
    </source>
</evidence>
<protein>
    <recommendedName>
        <fullName evidence="1">DUF3615 domain-containing protein</fullName>
    </recommendedName>
</protein>
<accession>A0AAD8M7W7</accession>
<evidence type="ECO:0000259" key="1">
    <source>
        <dbReference type="Pfam" id="PF12274"/>
    </source>
</evidence>
<reference evidence="2" key="2">
    <citation type="submission" date="2023-05" db="EMBL/GenBank/DDBJ databases">
        <authorList>
            <person name="Schelkunov M.I."/>
        </authorList>
    </citation>
    <scope>NUCLEOTIDE SEQUENCE</scope>
    <source>
        <strain evidence="2">Hsosn_3</strain>
        <tissue evidence="2">Leaf</tissue>
    </source>
</reference>
<proteinExistence type="predicted"/>
<dbReference type="PANTHER" id="PTHR34710:SF20">
    <property type="entry name" value="OS10G0550200 PROTEIN"/>
    <property type="match status" value="1"/>
</dbReference>
<comment type="caution">
    <text evidence="2">The sequence shown here is derived from an EMBL/GenBank/DDBJ whole genome shotgun (WGS) entry which is preliminary data.</text>
</comment>
<reference evidence="2" key="1">
    <citation type="submission" date="2023-02" db="EMBL/GenBank/DDBJ databases">
        <title>Genome of toxic invasive species Heracleum sosnowskyi carries increased number of genes despite the absence of recent whole-genome duplications.</title>
        <authorList>
            <person name="Schelkunov M."/>
            <person name="Shtratnikova V."/>
            <person name="Makarenko M."/>
            <person name="Klepikova A."/>
            <person name="Omelchenko D."/>
            <person name="Novikova G."/>
            <person name="Obukhova E."/>
            <person name="Bogdanov V."/>
            <person name="Penin A."/>
            <person name="Logacheva M."/>
        </authorList>
    </citation>
    <scope>NUCLEOTIDE SEQUENCE</scope>
    <source>
        <strain evidence="2">Hsosn_3</strain>
        <tissue evidence="2">Leaf</tissue>
    </source>
</reference>
<dbReference type="EMBL" id="JAUIZM010000009">
    <property type="protein sequence ID" value="KAK1362852.1"/>
    <property type="molecule type" value="Genomic_DNA"/>
</dbReference>
<evidence type="ECO:0000313" key="3">
    <source>
        <dbReference type="Proteomes" id="UP001237642"/>
    </source>
</evidence>
<name>A0AAD8M7W7_9APIA</name>
<dbReference type="Pfam" id="PF12274">
    <property type="entry name" value="DUF3615"/>
    <property type="match status" value="1"/>
</dbReference>
<keyword evidence="3" id="KW-1185">Reference proteome</keyword>
<dbReference type="InterPro" id="IPR022059">
    <property type="entry name" value="DUF3615"/>
</dbReference>
<dbReference type="Proteomes" id="UP001237642">
    <property type="component" value="Unassembled WGS sequence"/>
</dbReference>